<sequence>MARFIGGRSGSINNPVNSEQIYIFIEIVIKYNIFYPLHSMSEIINYNLPHSIFNSGAGLSKDNVDEVCAFISNLLIDETNSNGLSLYDDELHELLTRTGFESYLVAGIKKEIPFETLSNIYVSVFLRNEIISCNTFLELLAVIRSSSVYNIKRFNHRYLEFSGALYFLKNKRPSWSDFCSGFSFDNWHEFELLASILPVSNCQYSEFIQWITRAVDVYGEDLAFHRIVFHVTQWIQRDSAISTDFLSNLHNIANDPKVQIILPGVVFSLRKCFDSDYHFFYNKLKSEINVANAYPIYFSIGNIIDSEKGKIEFFDLILREFNSDNLLLKDLIRLCGHFVIYNYDIFTLVTKNALETEDIQLILAIVEMLQSWINKVPKSWIRDFGIVVFTKSQDVLKDPLDALLVNISKSDPETAFELLEIRHMIMADINLLEMSISFMAQKDVDLFRKHILKCLNAEDIRLHRSLFGVSSITNINSDVYKISTDFFVEYELSSRLYMAYKVVGFWYSMEPLQQLIVSVIKSVSSPSKDLQEQFKFILSEYLVYNYRSTLQILKAELQDSSIGDFARTMFSDVIHEYDLYFNDLRSVEIDREIRPSKQNVRLHNFYLQRSFSESTKKTREHIFEFGKRVVINANNWAIRRPNELKHVVTPLSTISAGGEFPSGEKLLPIYQEHLRLTYRKISKSEISIN</sequence>
<comment type="caution">
    <text evidence="1">The sequence shown here is derived from an EMBL/GenBank/DDBJ whole genome shotgun (WGS) entry which is preliminary data.</text>
</comment>
<dbReference type="Proteomes" id="UP000320811">
    <property type="component" value="Unassembled WGS sequence"/>
</dbReference>
<keyword evidence="2" id="KW-1185">Reference proteome</keyword>
<evidence type="ECO:0000313" key="1">
    <source>
        <dbReference type="EMBL" id="TWF40035.1"/>
    </source>
</evidence>
<dbReference type="EMBL" id="VIWO01000005">
    <property type="protein sequence ID" value="TWF40035.1"/>
    <property type="molecule type" value="Genomic_DNA"/>
</dbReference>
<protein>
    <submittedName>
        <fullName evidence="1">Uncharacterized protein</fullName>
    </submittedName>
</protein>
<evidence type="ECO:0000313" key="2">
    <source>
        <dbReference type="Proteomes" id="UP000320811"/>
    </source>
</evidence>
<name>A0A561PPJ9_9BACT</name>
<proteinExistence type="predicted"/>
<gene>
    <name evidence="1" type="ORF">FHW36_105476</name>
</gene>
<dbReference type="AlphaFoldDB" id="A0A561PPJ9"/>
<reference evidence="1 2" key="1">
    <citation type="submission" date="2019-06" db="EMBL/GenBank/DDBJ databases">
        <title>Sorghum-associated microbial communities from plants grown in Nebraska, USA.</title>
        <authorList>
            <person name="Schachtman D."/>
        </authorList>
    </citation>
    <scope>NUCLEOTIDE SEQUENCE [LARGE SCALE GENOMIC DNA]</scope>
    <source>
        <strain evidence="1 2">1209</strain>
    </source>
</reference>
<organism evidence="1 2">
    <name type="scientific">Chitinophaga polysaccharea</name>
    <dbReference type="NCBI Taxonomy" id="1293035"/>
    <lineage>
        <taxon>Bacteria</taxon>
        <taxon>Pseudomonadati</taxon>
        <taxon>Bacteroidota</taxon>
        <taxon>Chitinophagia</taxon>
        <taxon>Chitinophagales</taxon>
        <taxon>Chitinophagaceae</taxon>
        <taxon>Chitinophaga</taxon>
    </lineage>
</organism>
<accession>A0A561PPJ9</accession>